<evidence type="ECO:0000313" key="3">
    <source>
        <dbReference type="Proteomes" id="UP000268014"/>
    </source>
</evidence>
<dbReference type="Proteomes" id="UP000268014">
    <property type="component" value="Unassembled WGS sequence"/>
</dbReference>
<evidence type="ECO:0000256" key="1">
    <source>
        <dbReference type="SAM" id="MobiDB-lite"/>
    </source>
</evidence>
<protein>
    <submittedName>
        <fullName evidence="4">TMV resistance protein N-like</fullName>
    </submittedName>
</protein>
<dbReference type="EMBL" id="UZAF01017850">
    <property type="protein sequence ID" value="VDO45522.1"/>
    <property type="molecule type" value="Genomic_DNA"/>
</dbReference>
<name>A0A0N4WMG1_HAEPC</name>
<dbReference type="AlphaFoldDB" id="A0A0N4WMG1"/>
<organism evidence="4">
    <name type="scientific">Haemonchus placei</name>
    <name type="common">Barber's pole worm</name>
    <dbReference type="NCBI Taxonomy" id="6290"/>
    <lineage>
        <taxon>Eukaryota</taxon>
        <taxon>Metazoa</taxon>
        <taxon>Ecdysozoa</taxon>
        <taxon>Nematoda</taxon>
        <taxon>Chromadorea</taxon>
        <taxon>Rhabditida</taxon>
        <taxon>Rhabditina</taxon>
        <taxon>Rhabditomorpha</taxon>
        <taxon>Strongyloidea</taxon>
        <taxon>Trichostrongylidae</taxon>
        <taxon>Haemonchus</taxon>
    </lineage>
</organism>
<feature type="region of interest" description="Disordered" evidence="1">
    <location>
        <begin position="69"/>
        <end position="104"/>
    </location>
</feature>
<reference evidence="4" key="1">
    <citation type="submission" date="2017-02" db="UniProtKB">
        <authorList>
            <consortium name="WormBaseParasite"/>
        </authorList>
    </citation>
    <scope>IDENTIFICATION</scope>
</reference>
<reference evidence="2 3" key="2">
    <citation type="submission" date="2018-11" db="EMBL/GenBank/DDBJ databases">
        <authorList>
            <consortium name="Pathogen Informatics"/>
        </authorList>
    </citation>
    <scope>NUCLEOTIDE SEQUENCE [LARGE SCALE GENOMIC DNA]</scope>
    <source>
        <strain evidence="2 3">MHpl1</strain>
    </source>
</reference>
<proteinExistence type="predicted"/>
<dbReference type="OrthoDB" id="10389885at2759"/>
<evidence type="ECO:0000313" key="2">
    <source>
        <dbReference type="EMBL" id="VDO45522.1"/>
    </source>
</evidence>
<keyword evidence="3" id="KW-1185">Reference proteome</keyword>
<accession>A0A0N4WMG1</accession>
<dbReference type="OMA" id="NPIQSEF"/>
<dbReference type="WBParaSite" id="HPLM_0001239401-mRNA-1">
    <property type="protein sequence ID" value="HPLM_0001239401-mRNA-1"/>
    <property type="gene ID" value="HPLM_0001239401"/>
</dbReference>
<evidence type="ECO:0000313" key="4">
    <source>
        <dbReference type="WBParaSite" id="HPLM_0001239401-mRNA-1"/>
    </source>
</evidence>
<gene>
    <name evidence="2" type="ORF">HPLM_LOCUS12386</name>
</gene>
<sequence>MMMVAIFQDSRTTKQAVSTPLLDGMVKAEVKVVKLPDPPAPQMCVSLPQPPVEQAGAELVVLPTTPTTVLPTNAPAPQINPNNTAGTPRENPIQSEFLDLAEHY</sequence>